<gene>
    <name evidence="1" type="ORF">ALP05_03648</name>
</gene>
<evidence type="ECO:0000313" key="1">
    <source>
        <dbReference type="EMBL" id="RMV68817.1"/>
    </source>
</evidence>
<protein>
    <submittedName>
        <fullName evidence="1">Uncharacterized protein</fullName>
    </submittedName>
</protein>
<organism evidence="1 2">
    <name type="scientific">Pseudomonas caricapapayae</name>
    <dbReference type="NCBI Taxonomy" id="46678"/>
    <lineage>
        <taxon>Bacteria</taxon>
        <taxon>Pseudomonadati</taxon>
        <taxon>Pseudomonadota</taxon>
        <taxon>Gammaproteobacteria</taxon>
        <taxon>Pseudomonadales</taxon>
        <taxon>Pseudomonadaceae</taxon>
        <taxon>Pseudomonas</taxon>
    </lineage>
</organism>
<sequence length="96" mass="11057">MTIHNNDQIKETLLGLLEPLSAIEHERWSHWQRYMHGKGVKQPDGSLNIPADLVERWERQMGTAYADLSEKEKDGDREQVQKYLPLVAASLSSKQD</sequence>
<evidence type="ECO:0000313" key="2">
    <source>
        <dbReference type="Proteomes" id="UP000269872"/>
    </source>
</evidence>
<dbReference type="RefSeq" id="WP_046834908.1">
    <property type="nucleotide sequence ID" value="NZ_RBUY01000212.1"/>
</dbReference>
<dbReference type="Proteomes" id="UP000269872">
    <property type="component" value="Unassembled WGS sequence"/>
</dbReference>
<accession>A0A3M6EKX2</accession>
<dbReference type="EMBL" id="RBUY01000212">
    <property type="protein sequence ID" value="RMV68817.1"/>
    <property type="molecule type" value="Genomic_DNA"/>
</dbReference>
<name>A0A3M6EKX2_9PSED</name>
<proteinExistence type="predicted"/>
<comment type="caution">
    <text evidence="1">The sequence shown here is derived from an EMBL/GenBank/DDBJ whole genome shotgun (WGS) entry which is preliminary data.</text>
</comment>
<reference evidence="1 2" key="1">
    <citation type="submission" date="2018-08" db="EMBL/GenBank/DDBJ databases">
        <title>Recombination of ecologically and evolutionarily significant loci maintains genetic cohesion in the Pseudomonas syringae species complex.</title>
        <authorList>
            <person name="Dillon M."/>
            <person name="Thakur S."/>
            <person name="Almeida R.N.D."/>
            <person name="Weir B.S."/>
            <person name="Guttman D.S."/>
        </authorList>
    </citation>
    <scope>NUCLEOTIDE SEQUENCE [LARGE SCALE GENOMIC DNA]</scope>
    <source>
        <strain evidence="1 2">ICMP 7496</strain>
    </source>
</reference>
<dbReference type="AlphaFoldDB" id="A0A3M6EKX2"/>